<organism evidence="1 2">
    <name type="scientific">Salinadaptatus halalkaliphilus</name>
    <dbReference type="NCBI Taxonomy" id="2419781"/>
    <lineage>
        <taxon>Archaea</taxon>
        <taxon>Methanobacteriati</taxon>
        <taxon>Methanobacteriota</taxon>
        <taxon>Stenosarchaea group</taxon>
        <taxon>Halobacteria</taxon>
        <taxon>Halobacteriales</taxon>
        <taxon>Natrialbaceae</taxon>
        <taxon>Salinadaptatus</taxon>
    </lineage>
</organism>
<dbReference type="EMBL" id="RBZW01000003">
    <property type="protein sequence ID" value="THE66796.1"/>
    <property type="molecule type" value="Genomic_DNA"/>
</dbReference>
<dbReference type="Proteomes" id="UP000318864">
    <property type="component" value="Unassembled WGS sequence"/>
</dbReference>
<keyword evidence="2" id="KW-1185">Reference proteome</keyword>
<dbReference type="OrthoDB" id="213744at2157"/>
<evidence type="ECO:0008006" key="3">
    <source>
        <dbReference type="Google" id="ProtNLM"/>
    </source>
</evidence>
<dbReference type="RefSeq" id="WP_141462756.1">
    <property type="nucleotide sequence ID" value="NZ_RBZW01000003.1"/>
</dbReference>
<sequence length="175" mass="18904">MTDAERPSAVERELERHDAFEPADDTYRLTTTVFDAAVDVTPADGARDGEFAVTVTLPTLDNAVAGERVATAVEDGWYETLKRRLADIFTVAQTTTHDNPTVSRDDDTVTVRLEYTARDAGEGVADAKTLVEFVEGTYAQGIIPGYEYRGPAGTLLENAQQRGEQADGDAGGMPM</sequence>
<proteinExistence type="predicted"/>
<protein>
    <recommendedName>
        <fullName evidence="3">DUF2299 domain-containing protein</fullName>
    </recommendedName>
</protein>
<comment type="caution">
    <text evidence="1">The sequence shown here is derived from an EMBL/GenBank/DDBJ whole genome shotgun (WGS) entry which is preliminary data.</text>
</comment>
<dbReference type="InterPro" id="IPR043851">
    <property type="entry name" value="DUF5813"/>
</dbReference>
<reference evidence="1 2" key="1">
    <citation type="submission" date="2018-10" db="EMBL/GenBank/DDBJ databases">
        <title>Natronolimnobius sp. XQ-INN 246 isolated from Inner Mongolia Autonomous Region of China.</title>
        <authorList>
            <person name="Xue Q."/>
        </authorList>
    </citation>
    <scope>NUCLEOTIDE SEQUENCE [LARGE SCALE GENOMIC DNA]</scope>
    <source>
        <strain evidence="1 2">XQ-INN 246</strain>
    </source>
</reference>
<dbReference type="Pfam" id="PF19130">
    <property type="entry name" value="DUF5813"/>
    <property type="match status" value="1"/>
</dbReference>
<name>A0A4S3TR47_9EURY</name>
<accession>A0A4S3TR47</accession>
<dbReference type="AlphaFoldDB" id="A0A4S3TR47"/>
<evidence type="ECO:0000313" key="1">
    <source>
        <dbReference type="EMBL" id="THE66796.1"/>
    </source>
</evidence>
<gene>
    <name evidence="1" type="ORF">D8Y22_01365</name>
</gene>
<evidence type="ECO:0000313" key="2">
    <source>
        <dbReference type="Proteomes" id="UP000318864"/>
    </source>
</evidence>